<keyword evidence="2" id="KW-1185">Reference proteome</keyword>
<accession>A0ACC2RXG7</accession>
<proteinExistence type="predicted"/>
<comment type="caution">
    <text evidence="1">The sequence shown here is derived from an EMBL/GenBank/DDBJ whole genome shotgun (WGS) entry which is preliminary data.</text>
</comment>
<reference evidence="1" key="1">
    <citation type="submission" date="2022-04" db="EMBL/GenBank/DDBJ databases">
        <title>Genome of the entomopathogenic fungus Entomophthora muscae.</title>
        <authorList>
            <person name="Elya C."/>
            <person name="Lovett B.R."/>
            <person name="Lee E."/>
            <person name="Macias A.M."/>
            <person name="Hajek A.E."/>
            <person name="De Bivort B.L."/>
            <person name="Kasson M.T."/>
            <person name="De Fine Licht H.H."/>
            <person name="Stajich J.E."/>
        </authorList>
    </citation>
    <scope>NUCLEOTIDE SEQUENCE</scope>
    <source>
        <strain evidence="1">Berkeley</strain>
    </source>
</reference>
<organism evidence="1 2">
    <name type="scientific">Entomophthora muscae</name>
    <dbReference type="NCBI Taxonomy" id="34485"/>
    <lineage>
        <taxon>Eukaryota</taxon>
        <taxon>Fungi</taxon>
        <taxon>Fungi incertae sedis</taxon>
        <taxon>Zoopagomycota</taxon>
        <taxon>Entomophthoromycotina</taxon>
        <taxon>Entomophthoromycetes</taxon>
        <taxon>Entomophthorales</taxon>
        <taxon>Entomophthoraceae</taxon>
        <taxon>Entomophthora</taxon>
    </lineage>
</organism>
<protein>
    <submittedName>
        <fullName evidence="1">Uncharacterized protein</fullName>
    </submittedName>
</protein>
<evidence type="ECO:0000313" key="1">
    <source>
        <dbReference type="EMBL" id="KAJ9054752.1"/>
    </source>
</evidence>
<gene>
    <name evidence="1" type="ORF">DSO57_1010839</name>
</gene>
<sequence length="106" mass="11190">MSEHPAFSMSALCAIGGLIGYAKTGSMPSAVAGLFFSGLYGGNGVLIKKQSEYCYESAIFTSLLLAGSQAPRAVRLRKPVPIALASTALLNGIYYSKKAYDNRYGV</sequence>
<dbReference type="Proteomes" id="UP001165960">
    <property type="component" value="Unassembled WGS sequence"/>
</dbReference>
<evidence type="ECO:0000313" key="2">
    <source>
        <dbReference type="Proteomes" id="UP001165960"/>
    </source>
</evidence>
<name>A0ACC2RXG7_9FUNG</name>
<dbReference type="EMBL" id="QTSX02006426">
    <property type="protein sequence ID" value="KAJ9054752.1"/>
    <property type="molecule type" value="Genomic_DNA"/>
</dbReference>